<feature type="transmembrane region" description="Helical" evidence="1">
    <location>
        <begin position="21"/>
        <end position="41"/>
    </location>
</feature>
<sequence>MTDSDFPPPSGPVPGGRLAGVLYLVIIACGIGSEVFLRAPLMAAGGLPSVSPAEVASSLRWSLAADTIMVLADVALALVLFQLLKPVNAAAAMAAMVFRLVQAAILGANLLSQHMAVLILEGAGLQGMGPGAPARLWLELHGAGYDMGLFFFGINCLITGYLLFISGWLPKIFGIGLVAAGLVYLTGSTLRVLAPALSDDFALAYAIPLAAELAFALWLVVMGLGPKRAKGQKQPS</sequence>
<comment type="caution">
    <text evidence="2">The sequence shown here is derived from an EMBL/GenBank/DDBJ whole genome shotgun (WGS) entry which is preliminary data.</text>
</comment>
<feature type="transmembrane region" description="Helical" evidence="1">
    <location>
        <begin position="96"/>
        <end position="120"/>
    </location>
</feature>
<feature type="transmembrane region" description="Helical" evidence="1">
    <location>
        <begin position="61"/>
        <end position="84"/>
    </location>
</feature>
<name>A0A926S6F9_9HYPH</name>
<dbReference type="Proteomes" id="UP000598467">
    <property type="component" value="Unassembled WGS sequence"/>
</dbReference>
<keyword evidence="1" id="KW-0812">Transmembrane</keyword>
<feature type="transmembrane region" description="Helical" evidence="1">
    <location>
        <begin position="202"/>
        <end position="224"/>
    </location>
</feature>
<evidence type="ECO:0000313" key="2">
    <source>
        <dbReference type="EMBL" id="MBD1547506.1"/>
    </source>
</evidence>
<keyword evidence="1" id="KW-0472">Membrane</keyword>
<accession>A0A926S6F9</accession>
<protein>
    <submittedName>
        <fullName evidence="2">DUF4386 domain-containing protein</fullName>
    </submittedName>
</protein>
<feature type="transmembrane region" description="Helical" evidence="1">
    <location>
        <begin position="172"/>
        <end position="190"/>
    </location>
</feature>
<reference evidence="2" key="1">
    <citation type="submission" date="2020-05" db="EMBL/GenBank/DDBJ databases">
        <title>Identification of trans-AT polyketide cluster in two marine bacteria, producers of a novel glutaramide-containing polyketide sesbanimide D and analogs.</title>
        <authorList>
            <person name="Kacar D."/>
            <person name="Rodriguez P."/>
            <person name="Canedo L."/>
            <person name="Gonzalez E."/>
            <person name="Galan B."/>
            <person name="De La Calle F."/>
            <person name="Garcia J.L."/>
        </authorList>
    </citation>
    <scope>NUCLEOTIDE SEQUENCE</scope>
    <source>
        <strain evidence="2">PHM038</strain>
    </source>
</reference>
<feature type="transmembrane region" description="Helical" evidence="1">
    <location>
        <begin position="147"/>
        <end position="165"/>
    </location>
</feature>
<evidence type="ECO:0000313" key="3">
    <source>
        <dbReference type="Proteomes" id="UP000598467"/>
    </source>
</evidence>
<dbReference type="Pfam" id="PF14329">
    <property type="entry name" value="DUF4386"/>
    <property type="match status" value="1"/>
</dbReference>
<keyword evidence="1" id="KW-1133">Transmembrane helix</keyword>
<dbReference type="RefSeq" id="WP_190292259.1">
    <property type="nucleotide sequence ID" value="NZ_JABFCZ010000015.1"/>
</dbReference>
<organism evidence="2 3">
    <name type="scientific">Roseibium aggregatum</name>
    <dbReference type="NCBI Taxonomy" id="187304"/>
    <lineage>
        <taxon>Bacteria</taxon>
        <taxon>Pseudomonadati</taxon>
        <taxon>Pseudomonadota</taxon>
        <taxon>Alphaproteobacteria</taxon>
        <taxon>Hyphomicrobiales</taxon>
        <taxon>Stappiaceae</taxon>
        <taxon>Roseibium</taxon>
    </lineage>
</organism>
<evidence type="ECO:0000256" key="1">
    <source>
        <dbReference type="SAM" id="Phobius"/>
    </source>
</evidence>
<gene>
    <name evidence="2" type="ORF">HK439_14660</name>
</gene>
<dbReference type="InterPro" id="IPR025495">
    <property type="entry name" value="DUF4386"/>
</dbReference>
<dbReference type="AlphaFoldDB" id="A0A926S6F9"/>
<dbReference type="EMBL" id="JABFCZ010000015">
    <property type="protein sequence ID" value="MBD1547506.1"/>
    <property type="molecule type" value="Genomic_DNA"/>
</dbReference>
<proteinExistence type="predicted"/>